<evidence type="ECO:0000313" key="2">
    <source>
        <dbReference type="Proteomes" id="UP000475037"/>
    </source>
</evidence>
<reference evidence="1 2" key="1">
    <citation type="submission" date="2019-11" db="EMBL/GenBank/DDBJ databases">
        <authorList>
            <person name="Yang C."/>
            <person name="Li F."/>
        </authorList>
    </citation>
    <scope>NUCLEOTIDE SEQUENCE [LARGE SCALE GENOMIC DNA]</scope>
    <source>
        <strain evidence="1">KB4526</strain>
        <tissue evidence="1">Muscle</tissue>
    </source>
</reference>
<dbReference type="Proteomes" id="UP000475037">
    <property type="component" value="Unassembled WGS sequence"/>
</dbReference>
<sequence>TRKQTAQFLKWAKVLNRYFTTEDIWMTNKHMKTCSTSLVIREMPIKTTLRGAWVAQLIQCLAFNFSSDHDSRVNTLLWCWDCILVQLLWKTVWLILKKVNLYLLYDPALPHWAYIHTKACTQTLTAALLIICCYKHWGECAPLFMAALSMIAKVWKEPKCPSTDEWKMWYIYI</sequence>
<dbReference type="AlphaFoldDB" id="A0A6G1A6L9"/>
<dbReference type="EMBL" id="VOAJ01024657">
    <property type="protein sequence ID" value="KAF0871485.1"/>
    <property type="molecule type" value="Genomic_DNA"/>
</dbReference>
<keyword evidence="2" id="KW-1185">Reference proteome</keyword>
<comment type="caution">
    <text evidence="1">The sequence shown here is derived from an EMBL/GenBank/DDBJ whole genome shotgun (WGS) entry which is preliminary data.</text>
</comment>
<proteinExistence type="predicted"/>
<evidence type="ECO:0000313" key="1">
    <source>
        <dbReference type="EMBL" id="KAF0871485.1"/>
    </source>
</evidence>
<protein>
    <submittedName>
        <fullName evidence="1">LORF2 protein</fullName>
    </submittedName>
</protein>
<feature type="non-terminal residue" evidence="1">
    <location>
        <position position="1"/>
    </location>
</feature>
<gene>
    <name evidence="1" type="primary">Pol_604</name>
    <name evidence="1" type="ORF">FOF47_R18725</name>
</gene>
<name>A0A6G1A6L9_CROCR</name>
<accession>A0A6G1A6L9</accession>
<organism evidence="1 2">
    <name type="scientific">Crocuta crocuta</name>
    <name type="common">Spotted hyena</name>
    <dbReference type="NCBI Taxonomy" id="9678"/>
    <lineage>
        <taxon>Eukaryota</taxon>
        <taxon>Metazoa</taxon>
        <taxon>Chordata</taxon>
        <taxon>Craniata</taxon>
        <taxon>Vertebrata</taxon>
        <taxon>Euteleostomi</taxon>
        <taxon>Mammalia</taxon>
        <taxon>Eutheria</taxon>
        <taxon>Laurasiatheria</taxon>
        <taxon>Carnivora</taxon>
        <taxon>Feliformia</taxon>
        <taxon>Hyaenidae</taxon>
        <taxon>Crocuta</taxon>
    </lineage>
</organism>
<feature type="non-terminal residue" evidence="1">
    <location>
        <position position="173"/>
    </location>
</feature>